<reference evidence="2 3" key="1">
    <citation type="submission" date="2020-07" db="EMBL/GenBank/DDBJ databases">
        <title>Sequencing the genomes of 1000 actinobacteria strains.</title>
        <authorList>
            <person name="Klenk H.-P."/>
        </authorList>
    </citation>
    <scope>NUCLEOTIDE SEQUENCE [LARGE SCALE GENOMIC DNA]</scope>
    <source>
        <strain evidence="2 3">DSM 18448</strain>
    </source>
</reference>
<keyword evidence="3" id="KW-1185">Reference proteome</keyword>
<proteinExistence type="predicted"/>
<comment type="caution">
    <text evidence="2">The sequence shown here is derived from an EMBL/GenBank/DDBJ whole genome shotgun (WGS) entry which is preliminary data.</text>
</comment>
<sequence>MWPSRTVQIRLVPPRIAVRSGPHAAPGALLVGVRSRPSLGRAAARQPAPHELLRRHSPVARVHRTVPDAPPRPVTVAAPPQQQAAPPPAPVDLDRLDRDLWRRFEKRMRIEQERHGRR</sequence>
<evidence type="ECO:0000313" key="2">
    <source>
        <dbReference type="EMBL" id="NYH92454.1"/>
    </source>
</evidence>
<accession>A0A852ZHQ0</accession>
<feature type="region of interest" description="Disordered" evidence="1">
    <location>
        <begin position="61"/>
        <end position="94"/>
    </location>
</feature>
<dbReference type="Proteomes" id="UP000579605">
    <property type="component" value="Unassembled WGS sequence"/>
</dbReference>
<gene>
    <name evidence="2" type="ORF">F4554_005092</name>
</gene>
<feature type="compositionally biased region" description="Low complexity" evidence="1">
    <location>
        <begin position="74"/>
        <end position="84"/>
    </location>
</feature>
<name>A0A852ZHQ0_9ACTN</name>
<organism evidence="2 3">
    <name type="scientific">Actinopolymorpha rutila</name>
    <dbReference type="NCBI Taxonomy" id="446787"/>
    <lineage>
        <taxon>Bacteria</taxon>
        <taxon>Bacillati</taxon>
        <taxon>Actinomycetota</taxon>
        <taxon>Actinomycetes</taxon>
        <taxon>Propionibacteriales</taxon>
        <taxon>Actinopolymorphaceae</taxon>
        <taxon>Actinopolymorpha</taxon>
    </lineage>
</organism>
<dbReference type="AlphaFoldDB" id="A0A852ZHQ0"/>
<evidence type="ECO:0000313" key="3">
    <source>
        <dbReference type="Proteomes" id="UP000579605"/>
    </source>
</evidence>
<dbReference type="RefSeq" id="WP_179789881.1">
    <property type="nucleotide sequence ID" value="NZ_BAAARR010000005.1"/>
</dbReference>
<dbReference type="EMBL" id="JACBZH010000001">
    <property type="protein sequence ID" value="NYH92454.1"/>
    <property type="molecule type" value="Genomic_DNA"/>
</dbReference>
<evidence type="ECO:0000256" key="1">
    <source>
        <dbReference type="SAM" id="MobiDB-lite"/>
    </source>
</evidence>
<protein>
    <submittedName>
        <fullName evidence="2">Uncharacterized protein</fullName>
    </submittedName>
</protein>